<protein>
    <submittedName>
        <fullName evidence="3">Uncharacterized protein</fullName>
    </submittedName>
</protein>
<reference evidence="3 4" key="1">
    <citation type="submission" date="2013-11" db="EMBL/GenBank/DDBJ databases">
        <title>Draft genome of the bovine lungworm Dictyocaulus viviparus.</title>
        <authorList>
            <person name="Mitreva M."/>
        </authorList>
    </citation>
    <scope>NUCLEOTIDE SEQUENCE [LARGE SCALE GENOMIC DNA]</scope>
    <source>
        <strain evidence="3 4">HannoverDv2000</strain>
    </source>
</reference>
<dbReference type="EMBL" id="KN716762">
    <property type="protein sequence ID" value="KJH41778.1"/>
    <property type="molecule type" value="Genomic_DNA"/>
</dbReference>
<dbReference type="InterPro" id="IPR013783">
    <property type="entry name" value="Ig-like_fold"/>
</dbReference>
<dbReference type="STRING" id="29172.A0A0D8XB26"/>
<organism evidence="3 4">
    <name type="scientific">Dictyocaulus viviparus</name>
    <name type="common">Bovine lungworm</name>
    <dbReference type="NCBI Taxonomy" id="29172"/>
    <lineage>
        <taxon>Eukaryota</taxon>
        <taxon>Metazoa</taxon>
        <taxon>Ecdysozoa</taxon>
        <taxon>Nematoda</taxon>
        <taxon>Chromadorea</taxon>
        <taxon>Rhabditida</taxon>
        <taxon>Rhabditina</taxon>
        <taxon>Rhabditomorpha</taxon>
        <taxon>Strongyloidea</taxon>
        <taxon>Metastrongylidae</taxon>
        <taxon>Dictyocaulus</taxon>
    </lineage>
</organism>
<sequence length="100" mass="11435">MLRIFSKILKFPLTSLFFFVQSVTHTIEMRFNGEEIAGSPWHIPVEDRSERRQEINRTLSYYSELSGAGLVRAPINKIASFEINGEGLELNDIQAKIYGT</sequence>
<keyword evidence="4" id="KW-1185">Reference proteome</keyword>
<gene>
    <name evidence="3" type="ORF">DICVIV_12235</name>
</gene>
<dbReference type="AlphaFoldDB" id="A0A0D8XB26"/>
<evidence type="ECO:0000313" key="4">
    <source>
        <dbReference type="Proteomes" id="UP000053766"/>
    </source>
</evidence>
<accession>A0A0D8XB26</accession>
<evidence type="ECO:0000256" key="2">
    <source>
        <dbReference type="SAM" id="SignalP"/>
    </source>
</evidence>
<feature type="signal peptide" evidence="2">
    <location>
        <begin position="1"/>
        <end position="24"/>
    </location>
</feature>
<dbReference type="Proteomes" id="UP000053766">
    <property type="component" value="Unassembled WGS sequence"/>
</dbReference>
<evidence type="ECO:0000313" key="3">
    <source>
        <dbReference type="EMBL" id="KJH41778.1"/>
    </source>
</evidence>
<name>A0A0D8XB26_DICVI</name>
<keyword evidence="2" id="KW-0732">Signal</keyword>
<proteinExistence type="predicted"/>
<evidence type="ECO:0000256" key="1">
    <source>
        <dbReference type="PROSITE-ProRule" id="PRU00087"/>
    </source>
</evidence>
<feature type="chain" id="PRO_5002335463" evidence="2">
    <location>
        <begin position="25"/>
        <end position="100"/>
    </location>
</feature>
<dbReference type="OrthoDB" id="5839509at2759"/>
<reference evidence="4" key="2">
    <citation type="journal article" date="2016" name="Sci. Rep.">
        <title>Dictyocaulus viviparus genome, variome and transcriptome elucidate lungworm biology and support future intervention.</title>
        <authorList>
            <person name="McNulty S.N."/>
            <person name="Strube C."/>
            <person name="Rosa B.A."/>
            <person name="Martin J.C."/>
            <person name="Tyagi R."/>
            <person name="Choi Y.J."/>
            <person name="Wang Q."/>
            <person name="Hallsworth Pepin K."/>
            <person name="Zhang X."/>
            <person name="Ozersky P."/>
            <person name="Wilson R.K."/>
            <person name="Sternberg P.W."/>
            <person name="Gasser R.B."/>
            <person name="Mitreva M."/>
        </authorList>
    </citation>
    <scope>NUCLEOTIDE SEQUENCE [LARGE SCALE GENOMIC DNA]</scope>
    <source>
        <strain evidence="4">HannoverDv2000</strain>
    </source>
</reference>
<dbReference type="InterPro" id="IPR017868">
    <property type="entry name" value="Filamin/ABP280_repeat-like"/>
</dbReference>
<dbReference type="Gene3D" id="2.60.40.10">
    <property type="entry name" value="Immunoglobulins"/>
    <property type="match status" value="1"/>
</dbReference>
<feature type="repeat" description="Filamin" evidence="1">
    <location>
        <begin position="24"/>
        <end position="45"/>
    </location>
</feature>
<dbReference type="PROSITE" id="PS50194">
    <property type="entry name" value="FILAMIN_REPEAT"/>
    <property type="match status" value="1"/>
</dbReference>